<organism evidence="1 2">
    <name type="scientific">Mycena rosella</name>
    <name type="common">Pink bonnet</name>
    <name type="synonym">Agaricus rosellus</name>
    <dbReference type="NCBI Taxonomy" id="1033263"/>
    <lineage>
        <taxon>Eukaryota</taxon>
        <taxon>Fungi</taxon>
        <taxon>Dikarya</taxon>
        <taxon>Basidiomycota</taxon>
        <taxon>Agaricomycotina</taxon>
        <taxon>Agaricomycetes</taxon>
        <taxon>Agaricomycetidae</taxon>
        <taxon>Agaricales</taxon>
        <taxon>Marasmiineae</taxon>
        <taxon>Mycenaceae</taxon>
        <taxon>Mycena</taxon>
    </lineage>
</organism>
<sequence length="279" mass="31714">MEPDPLGLPEDLELEIFETLAMAEPFRIPSLLLVAFRVKLWIEPLLYRTIAITADGLQRHSHWTPEVLISAIRSKPVSFIQKFVRIENLNIIGIQKVALHLQLISILPLRRLAVSLGNLLGDSPIDFSHPLFSQLTHLEVSDQGGPSGSEDDMDVWAGLSKVPHLAHFGFASTRFLPICAQILRTCRSLRVFLRCGGHSHGLETALRALKWDVRFVSMYQLEYTKDCQMGAHASEDSWSRCEDFIAKRRSGEIDRELFFLLRFISNCTSSSPTFCRRRQ</sequence>
<protein>
    <submittedName>
        <fullName evidence="1">Uncharacterized protein</fullName>
    </submittedName>
</protein>
<dbReference type="AlphaFoldDB" id="A0AAD7GGT6"/>
<proteinExistence type="predicted"/>
<keyword evidence="2" id="KW-1185">Reference proteome</keyword>
<gene>
    <name evidence="1" type="ORF">B0H17DRAFT_1201773</name>
</gene>
<evidence type="ECO:0000313" key="1">
    <source>
        <dbReference type="EMBL" id="KAJ7690196.1"/>
    </source>
</evidence>
<comment type="caution">
    <text evidence="1">The sequence shown here is derived from an EMBL/GenBank/DDBJ whole genome shotgun (WGS) entry which is preliminary data.</text>
</comment>
<name>A0AAD7GGT6_MYCRO</name>
<evidence type="ECO:0000313" key="2">
    <source>
        <dbReference type="Proteomes" id="UP001221757"/>
    </source>
</evidence>
<dbReference type="Proteomes" id="UP001221757">
    <property type="component" value="Unassembled WGS sequence"/>
</dbReference>
<accession>A0AAD7GGT6</accession>
<reference evidence="1" key="1">
    <citation type="submission" date="2023-03" db="EMBL/GenBank/DDBJ databases">
        <title>Massive genome expansion in bonnet fungi (Mycena s.s.) driven by repeated elements and novel gene families across ecological guilds.</title>
        <authorList>
            <consortium name="Lawrence Berkeley National Laboratory"/>
            <person name="Harder C.B."/>
            <person name="Miyauchi S."/>
            <person name="Viragh M."/>
            <person name="Kuo A."/>
            <person name="Thoen E."/>
            <person name="Andreopoulos B."/>
            <person name="Lu D."/>
            <person name="Skrede I."/>
            <person name="Drula E."/>
            <person name="Henrissat B."/>
            <person name="Morin E."/>
            <person name="Kohler A."/>
            <person name="Barry K."/>
            <person name="LaButti K."/>
            <person name="Morin E."/>
            <person name="Salamov A."/>
            <person name="Lipzen A."/>
            <person name="Mereny Z."/>
            <person name="Hegedus B."/>
            <person name="Baldrian P."/>
            <person name="Stursova M."/>
            <person name="Weitz H."/>
            <person name="Taylor A."/>
            <person name="Grigoriev I.V."/>
            <person name="Nagy L.G."/>
            <person name="Martin F."/>
            <person name="Kauserud H."/>
        </authorList>
    </citation>
    <scope>NUCLEOTIDE SEQUENCE</scope>
    <source>
        <strain evidence="1">CBHHK067</strain>
    </source>
</reference>
<dbReference type="EMBL" id="JARKIE010000066">
    <property type="protein sequence ID" value="KAJ7690196.1"/>
    <property type="molecule type" value="Genomic_DNA"/>
</dbReference>